<dbReference type="PANTHER" id="PTHR33164">
    <property type="entry name" value="TRANSCRIPTIONAL REGULATOR, MARR FAMILY"/>
    <property type="match status" value="1"/>
</dbReference>
<proteinExistence type="predicted"/>
<organism evidence="6 7">
    <name type="scientific">Microbacterium aquilitoris</name>
    <dbReference type="NCBI Taxonomy" id="3067307"/>
    <lineage>
        <taxon>Bacteria</taxon>
        <taxon>Bacillati</taxon>
        <taxon>Actinomycetota</taxon>
        <taxon>Actinomycetes</taxon>
        <taxon>Micrococcales</taxon>
        <taxon>Microbacteriaceae</taxon>
        <taxon>Microbacterium</taxon>
    </lineage>
</organism>
<reference evidence="6 7" key="1">
    <citation type="submission" date="2023-08" db="EMBL/GenBank/DDBJ databases">
        <title>Microbacterium aquilitoris sp. nov. and Microbacterium gwkjibeachense sp. nov., isolated from beach.</title>
        <authorList>
            <person name="Lee S.D."/>
            <person name="Yang H."/>
            <person name="Kim I."/>
        </authorList>
    </citation>
    <scope>NUCLEOTIDE SEQUENCE [LARGE SCALE GENOMIC DNA]</scope>
    <source>
        <strain evidence="6 7">KSW-18</strain>
    </source>
</reference>
<dbReference type="InterPro" id="IPR039422">
    <property type="entry name" value="MarR/SlyA-like"/>
</dbReference>
<evidence type="ECO:0000259" key="5">
    <source>
        <dbReference type="PROSITE" id="PS50995"/>
    </source>
</evidence>
<keyword evidence="7" id="KW-1185">Reference proteome</keyword>
<evidence type="ECO:0000256" key="3">
    <source>
        <dbReference type="ARBA" id="ARBA00023163"/>
    </source>
</evidence>
<evidence type="ECO:0000313" key="7">
    <source>
        <dbReference type="Proteomes" id="UP001262835"/>
    </source>
</evidence>
<comment type="caution">
    <text evidence="6">The sequence shown here is derived from an EMBL/GenBank/DDBJ whole genome shotgun (WGS) entry which is preliminary data.</text>
</comment>
<evidence type="ECO:0000256" key="4">
    <source>
        <dbReference type="SAM" id="MobiDB-lite"/>
    </source>
</evidence>
<dbReference type="SUPFAM" id="SSF46785">
    <property type="entry name" value="Winged helix' DNA-binding domain"/>
    <property type="match status" value="1"/>
</dbReference>
<keyword evidence="3" id="KW-0804">Transcription</keyword>
<accession>A0ABU3GIK4</accession>
<dbReference type="Proteomes" id="UP001262835">
    <property type="component" value="Unassembled WGS sequence"/>
</dbReference>
<dbReference type="PROSITE" id="PS01117">
    <property type="entry name" value="HTH_MARR_1"/>
    <property type="match status" value="1"/>
</dbReference>
<dbReference type="InterPro" id="IPR036390">
    <property type="entry name" value="WH_DNA-bd_sf"/>
</dbReference>
<protein>
    <submittedName>
        <fullName evidence="6">MarR family transcriptional regulator</fullName>
    </submittedName>
</protein>
<dbReference type="InterPro" id="IPR023187">
    <property type="entry name" value="Tscrpt_reg_MarR-type_CS"/>
</dbReference>
<dbReference type="PRINTS" id="PR00598">
    <property type="entry name" value="HTHMARR"/>
</dbReference>
<feature type="region of interest" description="Disordered" evidence="4">
    <location>
        <begin position="152"/>
        <end position="183"/>
    </location>
</feature>
<gene>
    <name evidence="6" type="ORF">Q9S78_01675</name>
</gene>
<feature type="domain" description="HTH marR-type" evidence="5">
    <location>
        <begin position="17"/>
        <end position="149"/>
    </location>
</feature>
<evidence type="ECO:0000313" key="6">
    <source>
        <dbReference type="EMBL" id="MDT3329369.1"/>
    </source>
</evidence>
<feature type="compositionally biased region" description="Polar residues" evidence="4">
    <location>
        <begin position="173"/>
        <end position="183"/>
    </location>
</feature>
<dbReference type="PANTHER" id="PTHR33164:SF99">
    <property type="entry name" value="MARR FAMILY REGULATORY PROTEIN"/>
    <property type="match status" value="1"/>
</dbReference>
<dbReference type="InterPro" id="IPR000835">
    <property type="entry name" value="HTH_MarR-typ"/>
</dbReference>
<evidence type="ECO:0000256" key="1">
    <source>
        <dbReference type="ARBA" id="ARBA00023015"/>
    </source>
</evidence>
<keyword evidence="1" id="KW-0805">Transcription regulation</keyword>
<dbReference type="InterPro" id="IPR036388">
    <property type="entry name" value="WH-like_DNA-bd_sf"/>
</dbReference>
<dbReference type="RefSeq" id="WP_311868484.1">
    <property type="nucleotide sequence ID" value="NZ_JAUZVT010000001.1"/>
</dbReference>
<sequence>MIETESSEIDWDAGGIETELGWALPLTFQTFTRLGTEAVSAMPQGPRGYQVLVAITTEEPSSQLQLAQRLGIDKTQMTYLLDALEAEGLVSRRPAPTDRRVRHVHPTDAGRATLDTARAQLRQAEDRLLGTLDPDERATLRTLLARVAVAADAARTDPDFEHPVAAPERSRRGTSTPTDRTPS</sequence>
<dbReference type="Pfam" id="PF12802">
    <property type="entry name" value="MarR_2"/>
    <property type="match status" value="1"/>
</dbReference>
<evidence type="ECO:0000256" key="2">
    <source>
        <dbReference type="ARBA" id="ARBA00023125"/>
    </source>
</evidence>
<dbReference type="SMART" id="SM00347">
    <property type="entry name" value="HTH_MARR"/>
    <property type="match status" value="1"/>
</dbReference>
<keyword evidence="2" id="KW-0238">DNA-binding</keyword>
<dbReference type="Gene3D" id="1.10.10.10">
    <property type="entry name" value="Winged helix-like DNA-binding domain superfamily/Winged helix DNA-binding domain"/>
    <property type="match status" value="1"/>
</dbReference>
<name>A0ABU3GIK4_9MICO</name>
<dbReference type="PROSITE" id="PS50995">
    <property type="entry name" value="HTH_MARR_2"/>
    <property type="match status" value="1"/>
</dbReference>
<dbReference type="EMBL" id="JAUZVT010000001">
    <property type="protein sequence ID" value="MDT3329369.1"/>
    <property type="molecule type" value="Genomic_DNA"/>
</dbReference>